<dbReference type="Proteomes" id="UP001454036">
    <property type="component" value="Unassembled WGS sequence"/>
</dbReference>
<sequence>MGARVPIRWTVLKEVGSLYVRDSAFIKIQVQVLREAILVKPSWKAYCEESALIMAGLLHDKMYNPRSNPSVWEAVHNAADPTKVEVVAMKGRRLLRFSSQLVVRKPCPPGSEPIPVFPAKRASDSETSGSVSKRAKLEALAKVNAPNLTPSTSPTEVISLDDELTFLHKGRLSLEERSAKKGKGKSVSTQGEGSSLDCYSARYMKAPYSFPNGLSIEEEHLWTNCMEAFHAVHPLLSAEEEQKNPSSDPMDAFALSALYMIKVVTCF</sequence>
<dbReference type="AlphaFoldDB" id="A0AAV3QKI3"/>
<protein>
    <submittedName>
        <fullName evidence="1">Uncharacterized protein</fullName>
    </submittedName>
</protein>
<dbReference type="EMBL" id="BAABME010004843">
    <property type="protein sequence ID" value="GAA0163771.1"/>
    <property type="molecule type" value="Genomic_DNA"/>
</dbReference>
<reference evidence="1 2" key="1">
    <citation type="submission" date="2024-01" db="EMBL/GenBank/DDBJ databases">
        <title>The complete chloroplast genome sequence of Lithospermum erythrorhizon: insights into the phylogenetic relationship among Boraginaceae species and the maternal lineages of purple gromwells.</title>
        <authorList>
            <person name="Okada T."/>
            <person name="Watanabe K."/>
        </authorList>
    </citation>
    <scope>NUCLEOTIDE SEQUENCE [LARGE SCALE GENOMIC DNA]</scope>
</reference>
<gene>
    <name evidence="1" type="ORF">LIER_19559</name>
</gene>
<comment type="caution">
    <text evidence="1">The sequence shown here is derived from an EMBL/GenBank/DDBJ whole genome shotgun (WGS) entry which is preliminary data.</text>
</comment>
<keyword evidence="2" id="KW-1185">Reference proteome</keyword>
<organism evidence="1 2">
    <name type="scientific">Lithospermum erythrorhizon</name>
    <name type="common">Purple gromwell</name>
    <name type="synonym">Lithospermum officinale var. erythrorhizon</name>
    <dbReference type="NCBI Taxonomy" id="34254"/>
    <lineage>
        <taxon>Eukaryota</taxon>
        <taxon>Viridiplantae</taxon>
        <taxon>Streptophyta</taxon>
        <taxon>Embryophyta</taxon>
        <taxon>Tracheophyta</taxon>
        <taxon>Spermatophyta</taxon>
        <taxon>Magnoliopsida</taxon>
        <taxon>eudicotyledons</taxon>
        <taxon>Gunneridae</taxon>
        <taxon>Pentapetalae</taxon>
        <taxon>asterids</taxon>
        <taxon>lamiids</taxon>
        <taxon>Boraginales</taxon>
        <taxon>Boraginaceae</taxon>
        <taxon>Boraginoideae</taxon>
        <taxon>Lithospermeae</taxon>
        <taxon>Lithospermum</taxon>
    </lineage>
</organism>
<evidence type="ECO:0000313" key="2">
    <source>
        <dbReference type="Proteomes" id="UP001454036"/>
    </source>
</evidence>
<proteinExistence type="predicted"/>
<accession>A0AAV3QKI3</accession>
<evidence type="ECO:0000313" key="1">
    <source>
        <dbReference type="EMBL" id="GAA0163771.1"/>
    </source>
</evidence>
<name>A0AAV3QKI3_LITER</name>